<gene>
    <name evidence="1" type="ORF">GRI47_11540</name>
</gene>
<accession>A0A844YBM5</accession>
<comment type="caution">
    <text evidence="1">The sequence shown here is derived from an EMBL/GenBank/DDBJ whole genome shotgun (WGS) entry which is preliminary data.</text>
</comment>
<proteinExistence type="predicted"/>
<sequence length="123" mass="14199">MSFSIYSSSLLIPNSLSSGEYVQSIVLKEHIFYRLEITFEMSEIGEMHSLKIFKSNSENSYILEEGDYRMLEIDGVEICTDFILSEAPFVPAIDGVRFVKDDKVVAKWFFDGKDAADHFRFEF</sequence>
<protein>
    <submittedName>
        <fullName evidence="1">Uncharacterized protein</fullName>
    </submittedName>
</protein>
<dbReference type="EMBL" id="WTYD01000002">
    <property type="protein sequence ID" value="MXO54633.1"/>
    <property type="molecule type" value="Genomic_DNA"/>
</dbReference>
<dbReference type="Proteomes" id="UP000430272">
    <property type="component" value="Unassembled WGS sequence"/>
</dbReference>
<dbReference type="AlphaFoldDB" id="A0A844YBM5"/>
<organism evidence="1 2">
    <name type="scientific">Qipengyuania pelagi</name>
    <dbReference type="NCBI Taxonomy" id="994320"/>
    <lineage>
        <taxon>Bacteria</taxon>
        <taxon>Pseudomonadati</taxon>
        <taxon>Pseudomonadota</taxon>
        <taxon>Alphaproteobacteria</taxon>
        <taxon>Sphingomonadales</taxon>
        <taxon>Erythrobacteraceae</taxon>
        <taxon>Qipengyuania</taxon>
    </lineage>
</organism>
<dbReference type="RefSeq" id="WP_160661533.1">
    <property type="nucleotide sequence ID" value="NZ_BAABDV010000001.1"/>
</dbReference>
<name>A0A844YBM5_9SPHN</name>
<keyword evidence="2" id="KW-1185">Reference proteome</keyword>
<evidence type="ECO:0000313" key="2">
    <source>
        <dbReference type="Proteomes" id="UP000430272"/>
    </source>
</evidence>
<evidence type="ECO:0000313" key="1">
    <source>
        <dbReference type="EMBL" id="MXO54633.1"/>
    </source>
</evidence>
<reference evidence="1 2" key="1">
    <citation type="submission" date="2019-12" db="EMBL/GenBank/DDBJ databases">
        <title>Genomic-based taxomic classification of the family Erythrobacteraceae.</title>
        <authorList>
            <person name="Xu L."/>
        </authorList>
    </citation>
    <scope>NUCLEOTIDE SEQUENCE [LARGE SCALE GENOMIC DNA]</scope>
    <source>
        <strain evidence="1 2">JCM 17468</strain>
    </source>
</reference>